<proteinExistence type="predicted"/>
<evidence type="ECO:0000313" key="1">
    <source>
        <dbReference type="EMBL" id="RPB09801.1"/>
    </source>
</evidence>
<sequence>MTTRRFSVSDTVVSFPDARSREATAQRTDSRELHYFRLLCNVQDSSDLMVFEPHSALCHCATGDLRAR</sequence>
<reference evidence="1 2" key="1">
    <citation type="journal article" date="2018" name="Nat. Ecol. Evol.">
        <title>Pezizomycetes genomes reveal the molecular basis of ectomycorrhizal truffle lifestyle.</title>
        <authorList>
            <person name="Murat C."/>
            <person name="Payen T."/>
            <person name="Noel B."/>
            <person name="Kuo A."/>
            <person name="Morin E."/>
            <person name="Chen J."/>
            <person name="Kohler A."/>
            <person name="Krizsan K."/>
            <person name="Balestrini R."/>
            <person name="Da Silva C."/>
            <person name="Montanini B."/>
            <person name="Hainaut M."/>
            <person name="Levati E."/>
            <person name="Barry K.W."/>
            <person name="Belfiori B."/>
            <person name="Cichocki N."/>
            <person name="Clum A."/>
            <person name="Dockter R.B."/>
            <person name="Fauchery L."/>
            <person name="Guy J."/>
            <person name="Iotti M."/>
            <person name="Le Tacon F."/>
            <person name="Lindquist E.A."/>
            <person name="Lipzen A."/>
            <person name="Malagnac F."/>
            <person name="Mello A."/>
            <person name="Molinier V."/>
            <person name="Miyauchi S."/>
            <person name="Poulain J."/>
            <person name="Riccioni C."/>
            <person name="Rubini A."/>
            <person name="Sitrit Y."/>
            <person name="Splivallo R."/>
            <person name="Traeger S."/>
            <person name="Wang M."/>
            <person name="Zifcakova L."/>
            <person name="Wipf D."/>
            <person name="Zambonelli A."/>
            <person name="Paolocci F."/>
            <person name="Nowrousian M."/>
            <person name="Ottonello S."/>
            <person name="Baldrian P."/>
            <person name="Spatafora J.W."/>
            <person name="Henrissat B."/>
            <person name="Nagy L.G."/>
            <person name="Aury J.M."/>
            <person name="Wincker P."/>
            <person name="Grigoriev I.V."/>
            <person name="Bonfante P."/>
            <person name="Martin F.M."/>
        </authorList>
    </citation>
    <scope>NUCLEOTIDE SEQUENCE [LARGE SCALE GENOMIC DNA]</scope>
    <source>
        <strain evidence="1 2">CCBAS932</strain>
    </source>
</reference>
<keyword evidence="2" id="KW-1185">Reference proteome</keyword>
<dbReference type="InParanoid" id="A0A3N4KN73"/>
<gene>
    <name evidence="1" type="ORF">P167DRAFT_286382</name>
</gene>
<accession>A0A3N4KN73</accession>
<name>A0A3N4KN73_9PEZI</name>
<dbReference type="Proteomes" id="UP000277580">
    <property type="component" value="Unassembled WGS sequence"/>
</dbReference>
<dbReference type="AlphaFoldDB" id="A0A3N4KN73"/>
<organism evidence="1 2">
    <name type="scientific">Morchella conica CCBAS932</name>
    <dbReference type="NCBI Taxonomy" id="1392247"/>
    <lineage>
        <taxon>Eukaryota</taxon>
        <taxon>Fungi</taxon>
        <taxon>Dikarya</taxon>
        <taxon>Ascomycota</taxon>
        <taxon>Pezizomycotina</taxon>
        <taxon>Pezizomycetes</taxon>
        <taxon>Pezizales</taxon>
        <taxon>Morchellaceae</taxon>
        <taxon>Morchella</taxon>
    </lineage>
</organism>
<protein>
    <submittedName>
        <fullName evidence="1">Uncharacterized protein</fullName>
    </submittedName>
</protein>
<evidence type="ECO:0000313" key="2">
    <source>
        <dbReference type="Proteomes" id="UP000277580"/>
    </source>
</evidence>
<dbReference type="EMBL" id="ML119148">
    <property type="protein sequence ID" value="RPB09801.1"/>
    <property type="molecule type" value="Genomic_DNA"/>
</dbReference>